<proteinExistence type="predicted"/>
<accession>A0ABV5I0M5</accession>
<dbReference type="EMBL" id="JBHMEC010000012">
    <property type="protein sequence ID" value="MFB9149761.1"/>
    <property type="molecule type" value="Genomic_DNA"/>
</dbReference>
<evidence type="ECO:0000313" key="4">
    <source>
        <dbReference type="Proteomes" id="UP001589670"/>
    </source>
</evidence>
<sequence length="182" mass="19962">MNQHQTRGVDQIGVNLLRVVTGTFFMAVALDLVDGFDTAVLFRPLLDPEISEAAGEIGLLALAIWFMIGAALRLAALSLALFVLASSFTANFIAAPAEDLSAFWYDLTLCCGVLLSYLTLDEKRLRRASVFSHQARMNRIAAQRRVRPRRVAPAPGPKPAKRARPAPRLPQEEANIFTDIMG</sequence>
<comment type="caution">
    <text evidence="3">The sequence shown here is derived from an EMBL/GenBank/DDBJ whole genome shotgun (WGS) entry which is preliminary data.</text>
</comment>
<evidence type="ECO:0008006" key="5">
    <source>
        <dbReference type="Google" id="ProtNLM"/>
    </source>
</evidence>
<name>A0ABV5I0M5_9RHOB</name>
<keyword evidence="2" id="KW-0812">Transmembrane</keyword>
<dbReference type="RefSeq" id="WP_377068996.1">
    <property type="nucleotide sequence ID" value="NZ_JBHMEC010000012.1"/>
</dbReference>
<feature type="transmembrane region" description="Helical" evidence="2">
    <location>
        <begin position="53"/>
        <end position="72"/>
    </location>
</feature>
<evidence type="ECO:0000256" key="1">
    <source>
        <dbReference type="SAM" id="MobiDB-lite"/>
    </source>
</evidence>
<evidence type="ECO:0000313" key="3">
    <source>
        <dbReference type="EMBL" id="MFB9149761.1"/>
    </source>
</evidence>
<organism evidence="3 4">
    <name type="scientific">Roseovarius ramblicola</name>
    <dbReference type="NCBI Taxonomy" id="2022336"/>
    <lineage>
        <taxon>Bacteria</taxon>
        <taxon>Pseudomonadati</taxon>
        <taxon>Pseudomonadota</taxon>
        <taxon>Alphaproteobacteria</taxon>
        <taxon>Rhodobacterales</taxon>
        <taxon>Roseobacteraceae</taxon>
        <taxon>Roseovarius</taxon>
    </lineage>
</organism>
<keyword evidence="2" id="KW-0472">Membrane</keyword>
<feature type="transmembrane region" description="Helical" evidence="2">
    <location>
        <begin position="12"/>
        <end position="33"/>
    </location>
</feature>
<gene>
    <name evidence="3" type="ORF">ACFFU4_08380</name>
</gene>
<reference evidence="3 4" key="1">
    <citation type="submission" date="2024-09" db="EMBL/GenBank/DDBJ databases">
        <authorList>
            <person name="Sun Q."/>
            <person name="Mori K."/>
        </authorList>
    </citation>
    <scope>NUCLEOTIDE SEQUENCE [LARGE SCALE GENOMIC DNA]</scope>
    <source>
        <strain evidence="3 4">CECT 9424</strain>
    </source>
</reference>
<protein>
    <recommendedName>
        <fullName evidence="5">DoxX</fullName>
    </recommendedName>
</protein>
<keyword evidence="4" id="KW-1185">Reference proteome</keyword>
<feature type="region of interest" description="Disordered" evidence="1">
    <location>
        <begin position="144"/>
        <end position="168"/>
    </location>
</feature>
<dbReference type="Proteomes" id="UP001589670">
    <property type="component" value="Unassembled WGS sequence"/>
</dbReference>
<feature type="transmembrane region" description="Helical" evidence="2">
    <location>
        <begin position="103"/>
        <end position="120"/>
    </location>
</feature>
<evidence type="ECO:0000256" key="2">
    <source>
        <dbReference type="SAM" id="Phobius"/>
    </source>
</evidence>
<feature type="transmembrane region" description="Helical" evidence="2">
    <location>
        <begin position="79"/>
        <end position="97"/>
    </location>
</feature>
<keyword evidence="2" id="KW-1133">Transmembrane helix</keyword>